<keyword evidence="1" id="KW-0165">Cleavage on pair of basic residues</keyword>
<dbReference type="Gene3D" id="1.10.100.10">
    <property type="entry name" value="Insulin-like"/>
    <property type="match status" value="1"/>
</dbReference>
<dbReference type="InterPro" id="IPR036438">
    <property type="entry name" value="Insulin-like_sf"/>
</dbReference>
<proteinExistence type="predicted"/>
<gene>
    <name evidence="4" type="ORF">PIBRA_LOCUS11552</name>
</gene>
<keyword evidence="2 3" id="KW-0732">Signal</keyword>
<reference evidence="4" key="1">
    <citation type="submission" date="2022-05" db="EMBL/GenBank/DDBJ databases">
        <authorList>
            <person name="Okamura Y."/>
        </authorList>
    </citation>
    <scope>NUCLEOTIDE SEQUENCE</scope>
</reference>
<dbReference type="AlphaFoldDB" id="A0A9P0XGK0"/>
<evidence type="ECO:0000256" key="3">
    <source>
        <dbReference type="SAM" id="SignalP"/>
    </source>
</evidence>
<evidence type="ECO:0000256" key="2">
    <source>
        <dbReference type="ARBA" id="ARBA00022729"/>
    </source>
</evidence>
<comment type="caution">
    <text evidence="4">The sequence shown here is derived from an EMBL/GenBank/DDBJ whole genome shotgun (WGS) entry which is preliminary data.</text>
</comment>
<sequence length="126" mass="14899">MDPKYFVYIILLLHSAFNPIKADTETYRMTDHVFTCSKWLSSVIENLCNNVYRIVKRDTSLLMEKLTPRDIQKSVNRRRFLAEEKWRRLRRQVATECCVEACTIGNIILYCPENSKVIKENPHIFG</sequence>
<organism evidence="4 5">
    <name type="scientific">Pieris brassicae</name>
    <name type="common">White butterfly</name>
    <name type="synonym">Large white butterfly</name>
    <dbReference type="NCBI Taxonomy" id="7116"/>
    <lineage>
        <taxon>Eukaryota</taxon>
        <taxon>Metazoa</taxon>
        <taxon>Ecdysozoa</taxon>
        <taxon>Arthropoda</taxon>
        <taxon>Hexapoda</taxon>
        <taxon>Insecta</taxon>
        <taxon>Pterygota</taxon>
        <taxon>Neoptera</taxon>
        <taxon>Endopterygota</taxon>
        <taxon>Lepidoptera</taxon>
        <taxon>Glossata</taxon>
        <taxon>Ditrysia</taxon>
        <taxon>Papilionoidea</taxon>
        <taxon>Pieridae</taxon>
        <taxon>Pierinae</taxon>
        <taxon>Pieris</taxon>
    </lineage>
</organism>
<evidence type="ECO:0000256" key="1">
    <source>
        <dbReference type="ARBA" id="ARBA00022685"/>
    </source>
</evidence>
<dbReference type="EMBL" id="CALOZG010000042">
    <property type="protein sequence ID" value="CAH4035489.1"/>
    <property type="molecule type" value="Genomic_DNA"/>
</dbReference>
<dbReference type="Proteomes" id="UP001152562">
    <property type="component" value="Unassembled WGS sequence"/>
</dbReference>
<evidence type="ECO:0000313" key="5">
    <source>
        <dbReference type="Proteomes" id="UP001152562"/>
    </source>
</evidence>
<protein>
    <recommendedName>
        <fullName evidence="6">Insulin-like domain-containing protein</fullName>
    </recommendedName>
</protein>
<keyword evidence="5" id="KW-1185">Reference proteome</keyword>
<evidence type="ECO:0000313" key="4">
    <source>
        <dbReference type="EMBL" id="CAH4035489.1"/>
    </source>
</evidence>
<accession>A0A9P0XGK0</accession>
<dbReference type="SUPFAM" id="SSF56994">
    <property type="entry name" value="Insulin-like"/>
    <property type="match status" value="1"/>
</dbReference>
<dbReference type="GO" id="GO:0005576">
    <property type="term" value="C:extracellular region"/>
    <property type="evidence" value="ECO:0007669"/>
    <property type="project" value="UniProtKB-ARBA"/>
</dbReference>
<feature type="signal peptide" evidence="3">
    <location>
        <begin position="1"/>
        <end position="22"/>
    </location>
</feature>
<dbReference type="OrthoDB" id="9973665at2759"/>
<evidence type="ECO:0008006" key="6">
    <source>
        <dbReference type="Google" id="ProtNLM"/>
    </source>
</evidence>
<name>A0A9P0XGK0_PIEBR</name>
<feature type="chain" id="PRO_5040318331" description="Insulin-like domain-containing protein" evidence="3">
    <location>
        <begin position="23"/>
        <end position="126"/>
    </location>
</feature>